<keyword evidence="6" id="KW-1185">Reference proteome</keyword>
<dbReference type="SUPFAM" id="SSF56112">
    <property type="entry name" value="Protein kinase-like (PK-like)"/>
    <property type="match status" value="1"/>
</dbReference>
<evidence type="ECO:0000256" key="2">
    <source>
        <dbReference type="SAM" id="MobiDB-lite"/>
    </source>
</evidence>
<dbReference type="Gene3D" id="1.25.10.10">
    <property type="entry name" value="Leucine-rich Repeat Variant"/>
    <property type="match status" value="1"/>
</dbReference>
<dbReference type="GO" id="GO:0000124">
    <property type="term" value="C:SAGA complex"/>
    <property type="evidence" value="ECO:0007669"/>
    <property type="project" value="TreeGrafter"/>
</dbReference>
<evidence type="ECO:0008006" key="7">
    <source>
        <dbReference type="Google" id="ProtNLM"/>
    </source>
</evidence>
<comment type="similarity">
    <text evidence="1">Belongs to the PI3/PI4-kinase family. TRA1 subfamily.</text>
</comment>
<feature type="compositionally biased region" description="Polar residues" evidence="2">
    <location>
        <begin position="2954"/>
        <end position="2964"/>
    </location>
</feature>
<reference evidence="5 6" key="1">
    <citation type="journal article" date="2020" name="ISME J.">
        <title>Uncovering the hidden diversity of litter-decomposition mechanisms in mushroom-forming fungi.</title>
        <authorList>
            <person name="Floudas D."/>
            <person name="Bentzer J."/>
            <person name="Ahren D."/>
            <person name="Johansson T."/>
            <person name="Persson P."/>
            <person name="Tunlid A."/>
        </authorList>
    </citation>
    <scope>NUCLEOTIDE SEQUENCE [LARGE SCALE GENOMIC DNA]</scope>
    <source>
        <strain evidence="5 6">CBS 101986</strain>
    </source>
</reference>
<dbReference type="OrthoDB" id="5570127at2759"/>
<dbReference type="InterPro" id="IPR011989">
    <property type="entry name" value="ARM-like"/>
</dbReference>
<dbReference type="InterPro" id="IPR011990">
    <property type="entry name" value="TPR-like_helical_dom_sf"/>
</dbReference>
<gene>
    <name evidence="5" type="ORF">D9619_000902</name>
</gene>
<dbReference type="InterPro" id="IPR011009">
    <property type="entry name" value="Kinase-like_dom_sf"/>
</dbReference>
<dbReference type="GO" id="GO:0004672">
    <property type="term" value="F:protein kinase activity"/>
    <property type="evidence" value="ECO:0007669"/>
    <property type="project" value="UniProtKB-ARBA"/>
</dbReference>
<dbReference type="SUPFAM" id="SSF48371">
    <property type="entry name" value="ARM repeat"/>
    <property type="match status" value="3"/>
</dbReference>
<dbReference type="InterPro" id="IPR000403">
    <property type="entry name" value="PI3/4_kinase_cat_dom"/>
</dbReference>
<accession>A0A8H5BHN2</accession>
<dbReference type="PANTHER" id="PTHR11139">
    <property type="entry name" value="ATAXIA TELANGIECTASIA MUTATED ATM -RELATED"/>
    <property type="match status" value="1"/>
</dbReference>
<evidence type="ECO:0000313" key="5">
    <source>
        <dbReference type="EMBL" id="KAF5322327.1"/>
    </source>
</evidence>
<dbReference type="Pfam" id="PF00454">
    <property type="entry name" value="PI3_PI4_kinase"/>
    <property type="match status" value="1"/>
</dbReference>
<evidence type="ECO:0000313" key="6">
    <source>
        <dbReference type="Proteomes" id="UP000567179"/>
    </source>
</evidence>
<organism evidence="5 6">
    <name type="scientific">Psilocybe cf. subviscida</name>
    <dbReference type="NCBI Taxonomy" id="2480587"/>
    <lineage>
        <taxon>Eukaryota</taxon>
        <taxon>Fungi</taxon>
        <taxon>Dikarya</taxon>
        <taxon>Basidiomycota</taxon>
        <taxon>Agaricomycotina</taxon>
        <taxon>Agaricomycetes</taxon>
        <taxon>Agaricomycetidae</taxon>
        <taxon>Agaricales</taxon>
        <taxon>Agaricineae</taxon>
        <taxon>Strophariaceae</taxon>
        <taxon>Psilocybe</taxon>
    </lineage>
</organism>
<dbReference type="InterPro" id="IPR046807">
    <property type="entry name" value="Tra1_central"/>
</dbReference>
<feature type="compositionally biased region" description="Polar residues" evidence="2">
    <location>
        <begin position="2972"/>
        <end position="2991"/>
    </location>
</feature>
<dbReference type="GO" id="GO:0006281">
    <property type="term" value="P:DNA repair"/>
    <property type="evidence" value="ECO:0007669"/>
    <property type="project" value="TreeGrafter"/>
</dbReference>
<dbReference type="GO" id="GO:0005634">
    <property type="term" value="C:nucleus"/>
    <property type="evidence" value="ECO:0007669"/>
    <property type="project" value="TreeGrafter"/>
</dbReference>
<dbReference type="PROSITE" id="PS50290">
    <property type="entry name" value="PI3_4_KINASE_3"/>
    <property type="match status" value="1"/>
</dbReference>
<dbReference type="InterPro" id="IPR050517">
    <property type="entry name" value="DDR_Repair_Kinase"/>
</dbReference>
<protein>
    <recommendedName>
        <fullName evidence="7">Non-specific serine/threonine protein kinase</fullName>
    </recommendedName>
</protein>
<dbReference type="CDD" id="cd05163">
    <property type="entry name" value="PIKK_TRRAP"/>
    <property type="match status" value="1"/>
</dbReference>
<dbReference type="InterPro" id="IPR046805">
    <property type="entry name" value="Tra1_ring"/>
</dbReference>
<dbReference type="Pfam" id="PF20206">
    <property type="entry name" value="Tra1_ring"/>
    <property type="match status" value="1"/>
</dbReference>
<sequence length="3555" mass="403936">MAAPSPLSHIPSTVPMSELEVRVSRLVDPTLDLHTRIENACFIRETLDTVRDSEFARALPNIIRPIVELLRAGEPAFLKDSQEYLFRRTVFEVINRLPVHEAIRVHLGPLFACMMHIIRNDNEENGATACKTMVDLLRNYRSITEESAAEFLNIFRDSFQNMQGMLDQYLSADSPPVDPNVSLHAIRSFKVLGEMGMVMVMMSQIQRNLISSTLQGSTAYAFEVLALEAPAQLQARTDFEAMGGIWAGVAPTIKNTNLYNEFTQAQIKARSLLMLSYLAYVMRFTTDLADSHGETLISAALRLMQDCPSSGTAMRKELMVVFRHLLGTPHRRALFGRLDKLLDERVLLGSGLTTKEALRVSVYTAVADLVHHVRNELTAPQLERIISVYSAMMHDPTISFNLHTLFAKMMFGLADAILAKETPQGAAQLLGAMFETCLERLEGLCVVHSQITPILERNKQKSGTVSPSEEHADLSFIEKSRPLGGAVYLIEKPEDAIQECRTVFRTLLHGFRVCLTSLKKCEAPAPDGTLIFRFFEASIRCMSFFDPSPHMPEQNEPIEWFGHALTEVNLHVFQEVWTNKMEFFFEHGKRRILLLNVCQNLFSRESTSATLLAIVLRFLVDRLPLLGDQDDLTAAATIRLYKMAFAAVALHPSTNEAILASHVSKLLMDCFPLAAKATKPTNYFHLLRALFRAIGVGGGRYELLYNAVVPLLPEMLESLNRQLLSSEGTSRDMIVELCLTVPLRLTHLLPHLTYLMQPLALALRGTPDLVSQGLRTLELCIDNLTPDFLDPTLSTVLRELMEALFSHLKPLPALHHPAHTTIRILGKLGGRNRRLLTKEPALNYRHHSDPAKLSISFNGTVEKIEIGPAALLASRNIVKASPKDRVHAYNLLETCLSNIFHEGVNGRNVEETFVSILEGLFDAVHLPEVQEKAESFVCKLGQAVFQEEISRLQAREGMRRPSSSPLLSCYLDAIPHALARDQPDQAAKAQKIIASIIFDLVDMKAQPNVTQQEIMMILHQIANRFTALCLDDSWTRKIAGCKGIRLMAETPEIGKKWIKDREVDLYRTLLHVLKDLPSDLPRDVDDVLEVLMLVLHISNPILDSQADDTLKKQYRNKLSHICGIFSAELQSPNPLVRQAAQKCIDPLVTLSGSPAVELLMPHRDRMLMGIFTKPLRALPFSKQIGMIEAIRYCVSLEPPLVELNDELLRLLHETLALADADDVQLLGPRNIRQGGLEIIKLRVACIKLLTASMPLTDFFSRQHQTRQRVTSLYFKSLYSPSPEVKEVAHEGLRMVLTHQNRLPRELLQTGLRPILMNLADPKRLSVPGLEGLARLLELLTNYFKVEIGHKLLDHFRIVADPQLLQESSKLSLDDNEGITKLVRLANIFHLLPSAANIFLEPLVNAIVQTESQMHFSTKSPFSEPLARYLDRYPVEGIDLFLRHLAYPRHLRTLRSILQSNLAPNLLRELVSRAPVLVQRLRSGNERNVVIAVLSIFDDLAAMVPAWIDQHAYVIDTVIEVWQSSLPPPENFTSAIQDVTHRYTLMLALFIKTLQQTSRIDVLFEVTSLRTFNLGIDVTATAKFLYEHVAASDDVFYRRNILMRFLIWIKDLRYSHAQKATFIRDIVTPMLVDQGKRTPAVQGLIDVDFLEQMHRFFWSPTTEGAGFGDTDDAFTIEILHLTTVLVQYYPDLSEHYKKIIIQCAWAYTTNDDIIVKQTAHLLAARFFAVFPSPQKFILKAWMGLLRSPYAEGRLQLRQEALAVLAPSLPKSESPRVEMSDVSDLSPYYPQWAIATRKLLAEEGIVSMITIYHLIVRQPQLFFPVRSMFVPHIANSLTKLGLTPSSGLDSRLLSVDILQVIFSWEEQATQLVKQGQPPDYSQPGDSLWLTPLNLRENMVSYLVRLSTVVLDPAARMILLPKALSLLQSIVGPNGWTDVTVGLRFFSRSLEVDIPNDNANLMAQALASAKVLNVMAADQPDSWYMANASILQKLIRKGLVAEESTFHEALQPIFNVLVRLYPLPKEDEEQHAEFSDFHSFIYSSITEGLRNSTSLSGVLGMLKSVVNVAPERIEPFGQALMKLLSKLTKDHIHSQPSSPGYDQNVRLVTTILDICQISVAFLGDQRRWLLNTLCVFVEKSKSVVLCRYILDLARTWALHKHDAYPTMKEKAQILQKLTVYETRGDSIFLPYLELIYEIYTEPTLRRSDLTNRLEQSFLLGCRAKDPDLRERFMDLLDVSIPRSLFGRLTYILGVQSWDALADHNWIYLALYLIIGAVDSHLPSNFDRRELPSSAFKTIPRPHVQNILHPMQRLLFLDPQTAHDTWVSVFPSIWSCLTRREQSDITNHMVILLSKDYHTKQASLRPNVIQTLLTGIHACSPPMSLPPHLVKYLAKTFGAWHIALEILENSMRYIKDDETAIGDHIYDSLADVYAELAEEDMFYGLWRRRSIRVETNVGLAFEQAGMWDQASQAYELAQTRVRAGTIPFSETEFCLWEDHWVLSAEKLQQWDILYDFAKAESNQELMLECAWRIKEWDENKDALEEQINLLPETPTPRRRVFEAYIALLKSPAALEKNQDFTKFLEDAMQLSLRKWVGLPQHLSVAHIPLLQHFQQFVELQEAVQIFGSLSQTNAQNLEKKSSELKMVLQAWRERLPNIYDDINIWSDLVAWRQNVFHLINNAYMPLINAPNQTGNNANTFGYRGYHETAWIINRFAHVARKHELLDVCFNALTKIYTLPNIEISEAFLKLREQARAHYQKPNDLNAGLEVINNTNLMFFSTSQKAEFYTLKGMFHSRLNRNDEATLSFGQAVQMDMMQPKAWAEWGRFSDRLFKENPNDLSHGANAISCYLQAAGLYKNGKSRLFLARILWLLSVDDSNSTISRAFDTYKGDAAFWFWITFIPQLLLSLGQREWKQARYLLLNLARLYPQGLFYQLRTYREEIQFMKKAAAVRAVAATQSSNRTSSDQPMRDATDDITNSSTQTSAPTTEQHTPSAPTPAIALASSSGMTDPSTHPRQAWDHVDEILQTLKTGFPLLILSLETMVDQIQHKFKPSQEEEVYRSVCMLLSDAVQNYVIRINNPDDEGQLLPNTITTLSRMAAQMPAFKEYEEDFISSKPTHYEYIKKLQQWRDRFETMLDTRPRLQPLALLSHYLTEFQYSKIDEIEVPGQYTEDKDSNQHFVRIQKFAPKFENCRSNGSCWKRLTMYGSDNSKTSFTVQLPCHRQYRREDRVIQILRTFNGALSRNKESRKRNLAFHLPATISCSPNVRLYQADSSYISFGDIYDLHCEATGMSREEPILFMGEKVRKVLRDIRSQPGKKQPSKGEYISLKKDACDEISAKLVPDDVLANYFIRSMVGPEELWRMRKQFSLQLASSSFMTFVFALSSRHPSRFQISRTTGLIAMTELIPGVSGQFPVYATPDIVPFRLTPNMQTFMGPIFMEGVLTSGIMAIGRSLTEPEFDLEQQLCLLSRDDVVNWLTLRQQPMAFDAQFRKFVAAHTDQIVKRAESMACKIERDNALASNAPNTTLPVVQTVTNLISAATNPVTLAKMGELYQPWF</sequence>
<dbReference type="PROSITE" id="PS51189">
    <property type="entry name" value="FAT"/>
    <property type="match status" value="1"/>
</dbReference>
<comment type="caution">
    <text evidence="5">The sequence shown here is derived from an EMBL/GenBank/DDBJ whole genome shotgun (WGS) entry which is preliminary data.</text>
</comment>
<dbReference type="SUPFAM" id="SSF48452">
    <property type="entry name" value="TPR-like"/>
    <property type="match status" value="1"/>
</dbReference>
<dbReference type="Proteomes" id="UP000567179">
    <property type="component" value="Unassembled WGS sequence"/>
</dbReference>
<evidence type="ECO:0000259" key="4">
    <source>
        <dbReference type="PROSITE" id="PS51189"/>
    </source>
</evidence>
<feature type="domain" description="FAT" evidence="4">
    <location>
        <begin position="2385"/>
        <end position="2938"/>
    </location>
</feature>
<dbReference type="Pfam" id="PF20175">
    <property type="entry name" value="Tra1_central"/>
    <property type="match status" value="1"/>
</dbReference>
<dbReference type="InterPro" id="IPR016024">
    <property type="entry name" value="ARM-type_fold"/>
</dbReference>
<evidence type="ECO:0000256" key="1">
    <source>
        <dbReference type="ARBA" id="ARBA00007234"/>
    </source>
</evidence>
<feature type="domain" description="PI3K/PI4K catalytic" evidence="3">
    <location>
        <begin position="3184"/>
        <end position="3517"/>
    </location>
</feature>
<dbReference type="EMBL" id="JAACJJ010000028">
    <property type="protein sequence ID" value="KAF5322327.1"/>
    <property type="molecule type" value="Genomic_DNA"/>
</dbReference>
<dbReference type="GO" id="GO:0006355">
    <property type="term" value="P:regulation of DNA-templated transcription"/>
    <property type="evidence" value="ECO:0007669"/>
    <property type="project" value="TreeGrafter"/>
</dbReference>
<dbReference type="Pfam" id="PF02259">
    <property type="entry name" value="FAT"/>
    <property type="match status" value="1"/>
</dbReference>
<dbReference type="SMART" id="SM00146">
    <property type="entry name" value="PI3Kc"/>
    <property type="match status" value="1"/>
</dbReference>
<dbReference type="GO" id="GO:0035267">
    <property type="term" value="C:NuA4 histone acetyltransferase complex"/>
    <property type="evidence" value="ECO:0007669"/>
    <property type="project" value="TreeGrafter"/>
</dbReference>
<name>A0A8H5BHN2_9AGAR</name>
<dbReference type="PANTHER" id="PTHR11139:SF1">
    <property type="entry name" value="TRANSFORMATION_TRANSCRIPTION DOMAIN-ASSOCIATED PROTEIN"/>
    <property type="match status" value="1"/>
</dbReference>
<feature type="compositionally biased region" description="Polar residues" evidence="2">
    <location>
        <begin position="3000"/>
        <end position="3012"/>
    </location>
</feature>
<dbReference type="InterPro" id="IPR036940">
    <property type="entry name" value="PI3/4_kinase_cat_sf"/>
</dbReference>
<dbReference type="InterPro" id="IPR003151">
    <property type="entry name" value="PIK-rel_kinase_FAT"/>
</dbReference>
<proteinExistence type="inferred from homology"/>
<dbReference type="Gene3D" id="1.10.1070.11">
    <property type="entry name" value="Phosphatidylinositol 3-/4-kinase, catalytic domain"/>
    <property type="match status" value="1"/>
</dbReference>
<feature type="region of interest" description="Disordered" evidence="2">
    <location>
        <begin position="2953"/>
        <end position="3013"/>
    </location>
</feature>
<dbReference type="InterPro" id="IPR014009">
    <property type="entry name" value="PIK_FAT"/>
</dbReference>
<evidence type="ECO:0000259" key="3">
    <source>
        <dbReference type="PROSITE" id="PS50290"/>
    </source>
</evidence>